<dbReference type="Pfam" id="PF12874">
    <property type="entry name" value="zf-met"/>
    <property type="match status" value="2"/>
</dbReference>
<dbReference type="InterPro" id="IPR013087">
    <property type="entry name" value="Znf_C2H2_type"/>
</dbReference>
<dbReference type="EMBL" id="LJIG01001929">
    <property type="protein sequence ID" value="KRT85011.1"/>
    <property type="molecule type" value="Genomic_DNA"/>
</dbReference>
<dbReference type="SUPFAM" id="SSF57667">
    <property type="entry name" value="beta-beta-alpha zinc fingers"/>
    <property type="match status" value="3"/>
</dbReference>
<dbReference type="GO" id="GO:0008270">
    <property type="term" value="F:zinc ion binding"/>
    <property type="evidence" value="ECO:0007669"/>
    <property type="project" value="InterPro"/>
</dbReference>
<dbReference type="InterPro" id="IPR003604">
    <property type="entry name" value="Matrin/U1-like-C_Znf_C2H2"/>
</dbReference>
<evidence type="ECO:0000313" key="2">
    <source>
        <dbReference type="EMBL" id="KRT85011.1"/>
    </source>
</evidence>
<feature type="domain" description="C2H2-type" evidence="1">
    <location>
        <begin position="269"/>
        <end position="291"/>
    </location>
</feature>
<comment type="caution">
    <text evidence="2">The sequence shown here is derived from an EMBL/GenBank/DDBJ whole genome shotgun (WGS) entry which is preliminary data.</text>
</comment>
<dbReference type="InterPro" id="IPR052644">
    <property type="entry name" value="ZMAT3"/>
</dbReference>
<dbReference type="PANTHER" id="PTHR46786:SF1">
    <property type="entry name" value="ZINC FINGER MATRIN-TYPE PROTEIN 3"/>
    <property type="match status" value="1"/>
</dbReference>
<dbReference type="GO" id="GO:0003676">
    <property type="term" value="F:nucleic acid binding"/>
    <property type="evidence" value="ECO:0007669"/>
    <property type="project" value="InterPro"/>
</dbReference>
<evidence type="ECO:0000259" key="1">
    <source>
        <dbReference type="PROSITE" id="PS00028"/>
    </source>
</evidence>
<reference evidence="2 3" key="1">
    <citation type="submission" date="2015-09" db="EMBL/GenBank/DDBJ databases">
        <title>Draft genome of the scarab beetle Oryctes borbonicus.</title>
        <authorList>
            <person name="Meyer J.M."/>
            <person name="Markov G.V."/>
            <person name="Baskaran P."/>
            <person name="Herrmann M."/>
            <person name="Sommer R.J."/>
            <person name="Roedelsperger C."/>
        </authorList>
    </citation>
    <scope>NUCLEOTIDE SEQUENCE [LARGE SCALE GENOMIC DNA]</scope>
    <source>
        <strain evidence="2">OB123</strain>
        <tissue evidence="2">Whole animal</tissue>
    </source>
</reference>
<keyword evidence="3" id="KW-1185">Reference proteome</keyword>
<organism evidence="2 3">
    <name type="scientific">Oryctes borbonicus</name>
    <dbReference type="NCBI Taxonomy" id="1629725"/>
    <lineage>
        <taxon>Eukaryota</taxon>
        <taxon>Metazoa</taxon>
        <taxon>Ecdysozoa</taxon>
        <taxon>Arthropoda</taxon>
        <taxon>Hexapoda</taxon>
        <taxon>Insecta</taxon>
        <taxon>Pterygota</taxon>
        <taxon>Neoptera</taxon>
        <taxon>Endopterygota</taxon>
        <taxon>Coleoptera</taxon>
        <taxon>Polyphaga</taxon>
        <taxon>Scarabaeiformia</taxon>
        <taxon>Scarabaeidae</taxon>
        <taxon>Dynastinae</taxon>
        <taxon>Oryctes</taxon>
    </lineage>
</organism>
<accession>A0A0T6BCE2</accession>
<dbReference type="Proteomes" id="UP000051574">
    <property type="component" value="Unassembled WGS sequence"/>
</dbReference>
<protein>
    <recommendedName>
        <fullName evidence="1">C2H2-type domain-containing protein</fullName>
    </recommendedName>
</protein>
<dbReference type="SMART" id="SM00451">
    <property type="entry name" value="ZnF_U1"/>
    <property type="match status" value="3"/>
</dbReference>
<dbReference type="SMART" id="SM00355">
    <property type="entry name" value="ZnF_C2H2"/>
    <property type="match status" value="3"/>
</dbReference>
<name>A0A0T6BCE2_9SCAR</name>
<dbReference type="AlphaFoldDB" id="A0A0T6BCE2"/>
<dbReference type="PROSITE" id="PS00028">
    <property type="entry name" value="ZINC_FINGER_C2H2_1"/>
    <property type="match status" value="1"/>
</dbReference>
<gene>
    <name evidence="2" type="ORF">AMK59_2635</name>
</gene>
<feature type="non-terminal residue" evidence="2">
    <location>
        <position position="305"/>
    </location>
</feature>
<dbReference type="InterPro" id="IPR036236">
    <property type="entry name" value="Znf_C2H2_sf"/>
</dbReference>
<sequence>VHIYICNANYIHFVKEFDLCFTIPRKEDEVAAKERRGQSSILADVYGTPADTTSNLYSSPVSTAVASHVASSLEKSWSTLDNPTSSLKRTWQDANSSKSYANKRYKETFTELHDSSLPAELLSLFQPLFCKLCMFQLSGNSMAKLHYKSKNHDKKIRSWLIEYSAKTGEPLHARATIPRVKNNEEYDPKHYYCSICDLPLTGKMHAESHYMGKNHQKVAYGKKNPAGTGYYNQKGQWVRITKKDAADYDGNGHDFTRKDAKAHANEWRCEICHIAVTSAGQLEIHEKGLKHKKKLKALQEGGSSQ</sequence>
<evidence type="ECO:0000313" key="3">
    <source>
        <dbReference type="Proteomes" id="UP000051574"/>
    </source>
</evidence>
<dbReference type="PANTHER" id="PTHR46786">
    <property type="entry name" value="ZINC FINGER MATRIN-TYPE PROTEIN 3"/>
    <property type="match status" value="1"/>
</dbReference>
<proteinExistence type="predicted"/>
<dbReference type="Gene3D" id="3.30.160.60">
    <property type="entry name" value="Classic Zinc Finger"/>
    <property type="match status" value="3"/>
</dbReference>
<feature type="non-terminal residue" evidence="2">
    <location>
        <position position="1"/>
    </location>
</feature>
<dbReference type="OrthoDB" id="434647at2759"/>